<feature type="domain" description="Ig-like" evidence="3">
    <location>
        <begin position="187"/>
        <end position="273"/>
    </location>
</feature>
<dbReference type="PANTHER" id="PTHR46013">
    <property type="entry name" value="VASCULAR CELL ADHESION MOLECULE 1"/>
    <property type="match status" value="1"/>
</dbReference>
<feature type="domain" description="Ig-like" evidence="3">
    <location>
        <begin position="6"/>
        <end position="93"/>
    </location>
</feature>
<dbReference type="PROSITE" id="PS50835">
    <property type="entry name" value="IG_LIKE"/>
    <property type="match status" value="3"/>
</dbReference>
<dbReference type="Proteomes" id="UP000515152">
    <property type="component" value="Chromosome 24"/>
</dbReference>
<keyword evidence="4" id="KW-1185">Reference proteome</keyword>
<feature type="region of interest" description="Disordered" evidence="1">
    <location>
        <begin position="310"/>
        <end position="332"/>
    </location>
</feature>
<feature type="domain" description="Ig-like" evidence="3">
    <location>
        <begin position="96"/>
        <end position="181"/>
    </location>
</feature>
<dbReference type="InterPro" id="IPR007110">
    <property type="entry name" value="Ig-like_dom"/>
</dbReference>
<proteinExistence type="predicted"/>
<dbReference type="OrthoDB" id="10039395at2759"/>
<evidence type="ECO:0000259" key="3">
    <source>
        <dbReference type="PROSITE" id="PS50835"/>
    </source>
</evidence>
<evidence type="ECO:0000313" key="5">
    <source>
        <dbReference type="RefSeq" id="XP_042559401.1"/>
    </source>
</evidence>
<dbReference type="Pfam" id="PF13927">
    <property type="entry name" value="Ig_3"/>
    <property type="match status" value="1"/>
</dbReference>
<keyword evidence="2" id="KW-0472">Membrane</keyword>
<dbReference type="Pfam" id="PF13895">
    <property type="entry name" value="Ig_2"/>
    <property type="match status" value="2"/>
</dbReference>
<dbReference type="GeneID" id="105910988"/>
<evidence type="ECO:0000256" key="1">
    <source>
        <dbReference type="SAM" id="MobiDB-lite"/>
    </source>
</evidence>
<dbReference type="KEGG" id="char:105910988"/>
<gene>
    <name evidence="5" type="primary">LOC105910988</name>
</gene>
<accession>A0A8M1K682</accession>
<sequence>MLPDGPRNTLASVHPSAKPVERNSVTLACSSDANPSAQTYTWYKKRGDQSSRVGSNQNISFASISSEQSGLYYCEAGNEIGQNRSPVVQISVTYVPKNTSVSVHPSGDIEESDSVTLTCNSDANPPVHNFTWYTNKLGSESAWIGQEQSYNILNISTEHTGSYYCKAENKRGASSSSGTFLDVYYSPRNTLASRSPSGDLQEGNSVNLTCSSDTNPPVHKYIWYRTTGDETVLQGTGRTLNLTLHLVSGVEGLYHCEARNKVGSKNSTGVRVSFAGSGWQGRILYPALGAILAAALLLVVIACWRRQKTNSTKTSRRAHSNTQGDSDPVYDDVSTVPKARGAGQRVAAHHEEEDEVQYASVHFTPNNKQYVPSQKEDVQYASVKFKTNNKQEVLNQEEDIQYASVEFKTNNKQEVPSQEEDIQYTEPVVPEKPSPGTPEEETQYASGEKLLLTEMFTVHRTGDEFAIYSTINKKPEP</sequence>
<dbReference type="RefSeq" id="XP_042559401.1">
    <property type="nucleotide sequence ID" value="XM_042703467.1"/>
</dbReference>
<keyword evidence="2" id="KW-0812">Transmembrane</keyword>
<dbReference type="SMART" id="SM00409">
    <property type="entry name" value="IG"/>
    <property type="match status" value="3"/>
</dbReference>
<dbReference type="InterPro" id="IPR003599">
    <property type="entry name" value="Ig_sub"/>
</dbReference>
<reference evidence="5" key="1">
    <citation type="submission" date="2025-08" db="UniProtKB">
        <authorList>
            <consortium name="RefSeq"/>
        </authorList>
    </citation>
    <scope>IDENTIFICATION</scope>
</reference>
<evidence type="ECO:0000313" key="4">
    <source>
        <dbReference type="Proteomes" id="UP000515152"/>
    </source>
</evidence>
<dbReference type="SMART" id="SM00408">
    <property type="entry name" value="IGc2"/>
    <property type="match status" value="3"/>
</dbReference>
<organism evidence="4 5">
    <name type="scientific">Clupea harengus</name>
    <name type="common">Atlantic herring</name>
    <dbReference type="NCBI Taxonomy" id="7950"/>
    <lineage>
        <taxon>Eukaryota</taxon>
        <taxon>Metazoa</taxon>
        <taxon>Chordata</taxon>
        <taxon>Craniata</taxon>
        <taxon>Vertebrata</taxon>
        <taxon>Euteleostomi</taxon>
        <taxon>Actinopterygii</taxon>
        <taxon>Neopterygii</taxon>
        <taxon>Teleostei</taxon>
        <taxon>Clupei</taxon>
        <taxon>Clupeiformes</taxon>
        <taxon>Clupeoidei</taxon>
        <taxon>Clupeidae</taxon>
        <taxon>Clupea</taxon>
    </lineage>
</organism>
<protein>
    <submittedName>
        <fullName evidence="5">B-cell receptor CD22-like</fullName>
    </submittedName>
</protein>
<dbReference type="InterPro" id="IPR003598">
    <property type="entry name" value="Ig_sub2"/>
</dbReference>
<name>A0A8M1K682_CLUHA</name>
<feature type="transmembrane region" description="Helical" evidence="2">
    <location>
        <begin position="283"/>
        <end position="304"/>
    </location>
</feature>
<dbReference type="PANTHER" id="PTHR46013:SF4">
    <property type="entry name" value="B-CELL RECEPTOR CD22-RELATED"/>
    <property type="match status" value="1"/>
</dbReference>
<evidence type="ECO:0000256" key="2">
    <source>
        <dbReference type="SAM" id="Phobius"/>
    </source>
</evidence>
<keyword evidence="2" id="KW-1133">Transmembrane helix</keyword>
<dbReference type="AlphaFoldDB" id="A0A8M1K682"/>
<dbReference type="CDD" id="cd00096">
    <property type="entry name" value="Ig"/>
    <property type="match status" value="1"/>
</dbReference>